<dbReference type="AlphaFoldDB" id="A0A916XCP8"/>
<dbReference type="EMBL" id="BMJH01000001">
    <property type="protein sequence ID" value="GGC60925.1"/>
    <property type="molecule type" value="Genomic_DNA"/>
</dbReference>
<evidence type="ECO:0000313" key="3">
    <source>
        <dbReference type="Proteomes" id="UP000641514"/>
    </source>
</evidence>
<keyword evidence="3" id="KW-1185">Reference proteome</keyword>
<comment type="caution">
    <text evidence="2">The sequence shown here is derived from an EMBL/GenBank/DDBJ whole genome shotgun (WGS) entry which is preliminary data.</text>
</comment>
<evidence type="ECO:0000313" key="2">
    <source>
        <dbReference type="EMBL" id="GGC60925.1"/>
    </source>
</evidence>
<evidence type="ECO:0000256" key="1">
    <source>
        <dbReference type="SAM" id="MobiDB-lite"/>
    </source>
</evidence>
<protein>
    <submittedName>
        <fullName evidence="2">Uncharacterized protein</fullName>
    </submittedName>
</protein>
<reference evidence="2" key="1">
    <citation type="journal article" date="2014" name="Int. J. Syst. Evol. Microbiol.">
        <title>Complete genome sequence of Corynebacterium casei LMG S-19264T (=DSM 44701T), isolated from a smear-ripened cheese.</title>
        <authorList>
            <consortium name="US DOE Joint Genome Institute (JGI-PGF)"/>
            <person name="Walter F."/>
            <person name="Albersmeier A."/>
            <person name="Kalinowski J."/>
            <person name="Ruckert C."/>
        </authorList>
    </citation>
    <scope>NUCLEOTIDE SEQUENCE</scope>
    <source>
        <strain evidence="2">CGMCC 1.15478</strain>
    </source>
</reference>
<organism evidence="2 3">
    <name type="scientific">Hoyosella rhizosphaerae</name>
    <dbReference type="NCBI Taxonomy" id="1755582"/>
    <lineage>
        <taxon>Bacteria</taxon>
        <taxon>Bacillati</taxon>
        <taxon>Actinomycetota</taxon>
        <taxon>Actinomycetes</taxon>
        <taxon>Mycobacteriales</taxon>
        <taxon>Hoyosellaceae</taxon>
        <taxon>Hoyosella</taxon>
    </lineage>
</organism>
<name>A0A916XCP8_9ACTN</name>
<gene>
    <name evidence="2" type="ORF">GCM10011410_11750</name>
</gene>
<accession>A0A916XCP8</accession>
<proteinExistence type="predicted"/>
<sequence>MKLHKRFLGLVDLDVSVGENKGLSSIRVNWAKPRQKNDPPAGSDQSDRESRRT</sequence>
<reference evidence="2" key="2">
    <citation type="submission" date="2020-09" db="EMBL/GenBank/DDBJ databases">
        <authorList>
            <person name="Sun Q."/>
            <person name="Zhou Y."/>
        </authorList>
    </citation>
    <scope>NUCLEOTIDE SEQUENCE</scope>
    <source>
        <strain evidence="2">CGMCC 1.15478</strain>
    </source>
</reference>
<dbReference type="Proteomes" id="UP000641514">
    <property type="component" value="Unassembled WGS sequence"/>
</dbReference>
<feature type="region of interest" description="Disordered" evidence="1">
    <location>
        <begin position="28"/>
        <end position="53"/>
    </location>
</feature>
<dbReference type="RefSeq" id="WP_188671493.1">
    <property type="nucleotide sequence ID" value="NZ_BMJH01000001.1"/>
</dbReference>